<dbReference type="GO" id="GO:0001682">
    <property type="term" value="P:tRNA 5'-leader removal"/>
    <property type="evidence" value="ECO:0007669"/>
    <property type="project" value="UniProtKB-UniRule"/>
</dbReference>
<accession>W7YAJ4</accession>
<comment type="caution">
    <text evidence="7">The sequence shown here is derived from an EMBL/GenBank/DDBJ whole genome shotgun (WGS) entry which is preliminary data.</text>
</comment>
<dbReference type="OrthoDB" id="1524972at2"/>
<evidence type="ECO:0000313" key="7">
    <source>
        <dbReference type="EMBL" id="GAF05382.1"/>
    </source>
</evidence>
<proteinExistence type="inferred from homology"/>
<evidence type="ECO:0000256" key="2">
    <source>
        <dbReference type="ARBA" id="ARBA00022722"/>
    </source>
</evidence>
<keyword evidence="2 6" id="KW-0540">Nuclease</keyword>
<dbReference type="SUPFAM" id="SSF54211">
    <property type="entry name" value="Ribosomal protein S5 domain 2-like"/>
    <property type="match status" value="1"/>
</dbReference>
<name>W7YAJ4_9BACT</name>
<dbReference type="AlphaFoldDB" id="W7YAJ4"/>
<dbReference type="GO" id="GO:0004526">
    <property type="term" value="F:ribonuclease P activity"/>
    <property type="evidence" value="ECO:0007669"/>
    <property type="project" value="UniProtKB-UniRule"/>
</dbReference>
<evidence type="ECO:0000313" key="8">
    <source>
        <dbReference type="Proteomes" id="UP000019402"/>
    </source>
</evidence>
<dbReference type="eggNOG" id="COG0594">
    <property type="taxonomic scope" value="Bacteria"/>
</dbReference>
<reference evidence="7 8" key="1">
    <citation type="journal article" date="2014" name="Genome Announc.">
        <title>Draft Genome Sequence of Cytophaga fermentans JCM 21142T, a Facultative Anaerobe Isolated from Marine Mud.</title>
        <authorList>
            <person name="Starns D."/>
            <person name="Oshima K."/>
            <person name="Suda W."/>
            <person name="Iino T."/>
            <person name="Yuki M."/>
            <person name="Inoue J."/>
            <person name="Kitamura K."/>
            <person name="Iida T."/>
            <person name="Darby A."/>
            <person name="Hattori M."/>
            <person name="Ohkuma M."/>
        </authorList>
    </citation>
    <scope>NUCLEOTIDE SEQUENCE [LARGE SCALE GENOMIC DNA]</scope>
    <source>
        <strain evidence="7 8">JCM 21142</strain>
    </source>
</reference>
<evidence type="ECO:0000256" key="3">
    <source>
        <dbReference type="ARBA" id="ARBA00022759"/>
    </source>
</evidence>
<dbReference type="EMBL" id="BAMD01000083">
    <property type="protein sequence ID" value="GAF05382.1"/>
    <property type="molecule type" value="Genomic_DNA"/>
</dbReference>
<dbReference type="EC" id="3.1.26.5" evidence="6"/>
<dbReference type="Proteomes" id="UP000019402">
    <property type="component" value="Unassembled WGS sequence"/>
</dbReference>
<dbReference type="InterPro" id="IPR014721">
    <property type="entry name" value="Ribsml_uS5_D2-typ_fold_subgr"/>
</dbReference>
<comment type="similarity">
    <text evidence="6">Belongs to the RnpA family.</text>
</comment>
<dbReference type="HAMAP" id="MF_00227">
    <property type="entry name" value="RNase_P"/>
    <property type="match status" value="1"/>
</dbReference>
<keyword evidence="8" id="KW-1185">Reference proteome</keyword>
<dbReference type="GO" id="GO:0000049">
    <property type="term" value="F:tRNA binding"/>
    <property type="evidence" value="ECO:0007669"/>
    <property type="project" value="UniProtKB-UniRule"/>
</dbReference>
<dbReference type="RefSeq" id="WP_027473273.1">
    <property type="nucleotide sequence ID" value="NZ_BAMD01000083.1"/>
</dbReference>
<keyword evidence="5 6" id="KW-0694">RNA-binding</keyword>
<evidence type="ECO:0000256" key="6">
    <source>
        <dbReference type="HAMAP-Rule" id="MF_00227"/>
    </source>
</evidence>
<dbReference type="STRING" id="869213.GCA_000517085_03960"/>
<sequence length="139" mass="16377">MPQPSFQFPKKDKLCSHSVIEELFAQGTSFVCFPFRIIYLPMTLPEDVSAQVMFSVSKRRFKRAVHRNLLKRRCREAYRLNRSCFIHYLEESEQQIAFAMVYISGEKLSYAVIRKGMIKALKKFKDHLSKNNNEHPVTE</sequence>
<evidence type="ECO:0000256" key="1">
    <source>
        <dbReference type="ARBA" id="ARBA00022694"/>
    </source>
</evidence>
<comment type="function">
    <text evidence="6">RNaseP catalyzes the removal of the 5'-leader sequence from pre-tRNA to produce the mature 5'-terminus. It can also cleave other RNA substrates such as 4.5S RNA. The protein component plays an auxiliary but essential role in vivo by binding to the 5'-leader sequence and broadening the substrate specificity of the ribozyme.</text>
</comment>
<dbReference type="InterPro" id="IPR000100">
    <property type="entry name" value="RNase_P"/>
</dbReference>
<protein>
    <recommendedName>
        <fullName evidence="6">Ribonuclease P protein component</fullName>
        <shortName evidence="6">RNase P protein</shortName>
        <shortName evidence="6">RNaseP protein</shortName>
        <ecNumber evidence="6">3.1.26.5</ecNumber>
    </recommendedName>
    <alternativeName>
        <fullName evidence="6">Protein C5</fullName>
    </alternativeName>
</protein>
<comment type="subunit">
    <text evidence="6">Consists of a catalytic RNA component (M1 or rnpB) and a protein subunit.</text>
</comment>
<dbReference type="Pfam" id="PF00825">
    <property type="entry name" value="Ribonuclease_P"/>
    <property type="match status" value="1"/>
</dbReference>
<keyword evidence="1 6" id="KW-0819">tRNA processing</keyword>
<dbReference type="Gene3D" id="3.30.230.10">
    <property type="match status" value="1"/>
</dbReference>
<evidence type="ECO:0000256" key="5">
    <source>
        <dbReference type="ARBA" id="ARBA00022884"/>
    </source>
</evidence>
<organism evidence="7 8">
    <name type="scientific">Saccharicrinis fermentans DSM 9555 = JCM 21142</name>
    <dbReference type="NCBI Taxonomy" id="869213"/>
    <lineage>
        <taxon>Bacteria</taxon>
        <taxon>Pseudomonadati</taxon>
        <taxon>Bacteroidota</taxon>
        <taxon>Bacteroidia</taxon>
        <taxon>Marinilabiliales</taxon>
        <taxon>Marinilabiliaceae</taxon>
        <taxon>Saccharicrinis</taxon>
    </lineage>
</organism>
<keyword evidence="4 6" id="KW-0378">Hydrolase</keyword>
<evidence type="ECO:0000256" key="4">
    <source>
        <dbReference type="ARBA" id="ARBA00022801"/>
    </source>
</evidence>
<gene>
    <name evidence="6" type="primary">rnpA</name>
    <name evidence="7" type="ORF">JCM21142_104114</name>
</gene>
<dbReference type="InterPro" id="IPR020568">
    <property type="entry name" value="Ribosomal_Su5_D2-typ_SF"/>
</dbReference>
<comment type="catalytic activity">
    <reaction evidence="6">
        <text>Endonucleolytic cleavage of RNA, removing 5'-extranucleotides from tRNA precursor.</text>
        <dbReference type="EC" id="3.1.26.5"/>
    </reaction>
</comment>
<keyword evidence="3 6" id="KW-0255">Endonuclease</keyword>